<dbReference type="AlphaFoldDB" id="A0A1H5TZ20"/>
<feature type="transmembrane region" description="Helical" evidence="1">
    <location>
        <begin position="108"/>
        <end position="124"/>
    </location>
</feature>
<dbReference type="Proteomes" id="UP000236735">
    <property type="component" value="Unassembled WGS sequence"/>
</dbReference>
<feature type="transmembrane region" description="Helical" evidence="1">
    <location>
        <begin position="53"/>
        <end position="76"/>
    </location>
</feature>
<feature type="transmembrane region" description="Helical" evidence="1">
    <location>
        <begin position="83"/>
        <end position="102"/>
    </location>
</feature>
<gene>
    <name evidence="2" type="ORF">SAMN05216354_1140</name>
</gene>
<organism evidence="2 3">
    <name type="scientific">Xylanibacter ruminicola</name>
    <name type="common">Prevotella ruminicola</name>
    <dbReference type="NCBI Taxonomy" id="839"/>
    <lineage>
        <taxon>Bacteria</taxon>
        <taxon>Pseudomonadati</taxon>
        <taxon>Bacteroidota</taxon>
        <taxon>Bacteroidia</taxon>
        <taxon>Bacteroidales</taxon>
        <taxon>Prevotellaceae</taxon>
        <taxon>Xylanibacter</taxon>
    </lineage>
</organism>
<sequence length="129" mass="14060">MINKKLKTAAILMIIHGAMIEAIPSLLMMPSIASGLGGTEMPPIFAIDFFKDNLMLMMPMAVMFGITRVIGAMGVLKNRMWGFYLSVINCVITMNLMLFMIPAGIADGILACSALILLLIGYFGKQTIR</sequence>
<feature type="transmembrane region" description="Helical" evidence="1">
    <location>
        <begin position="12"/>
        <end position="33"/>
    </location>
</feature>
<reference evidence="2 3" key="1">
    <citation type="submission" date="2016-10" db="EMBL/GenBank/DDBJ databases">
        <authorList>
            <person name="de Groot N.N."/>
        </authorList>
    </citation>
    <scope>NUCLEOTIDE SEQUENCE [LARGE SCALE GENOMIC DNA]</scope>
    <source>
        <strain evidence="2 3">AR32</strain>
    </source>
</reference>
<evidence type="ECO:0000256" key="1">
    <source>
        <dbReference type="SAM" id="Phobius"/>
    </source>
</evidence>
<keyword evidence="1" id="KW-0812">Transmembrane</keyword>
<evidence type="ECO:0008006" key="4">
    <source>
        <dbReference type="Google" id="ProtNLM"/>
    </source>
</evidence>
<keyword evidence="1" id="KW-0472">Membrane</keyword>
<dbReference type="RefSeq" id="WP_146063102.1">
    <property type="nucleotide sequence ID" value="NZ_FNUV01000003.1"/>
</dbReference>
<keyword evidence="1" id="KW-1133">Transmembrane helix</keyword>
<dbReference type="EMBL" id="FNUV01000003">
    <property type="protein sequence ID" value="SEF68019.1"/>
    <property type="molecule type" value="Genomic_DNA"/>
</dbReference>
<accession>A0A1H5TZ20</accession>
<protein>
    <recommendedName>
        <fullName evidence="4">DoxX-like family protein</fullName>
    </recommendedName>
</protein>
<evidence type="ECO:0000313" key="3">
    <source>
        <dbReference type="Proteomes" id="UP000236735"/>
    </source>
</evidence>
<proteinExistence type="predicted"/>
<name>A0A1H5TZ20_XYLRU</name>
<evidence type="ECO:0000313" key="2">
    <source>
        <dbReference type="EMBL" id="SEF68019.1"/>
    </source>
</evidence>